<dbReference type="InterPro" id="IPR007527">
    <property type="entry name" value="Znf_SWIM"/>
</dbReference>
<dbReference type="RefSeq" id="WP_190580663.1">
    <property type="nucleotide sequence ID" value="NZ_CAWPQU010000036.1"/>
</dbReference>
<dbReference type="Proteomes" id="UP000618445">
    <property type="component" value="Unassembled WGS sequence"/>
</dbReference>
<evidence type="ECO:0000313" key="4">
    <source>
        <dbReference type="Proteomes" id="UP000618445"/>
    </source>
</evidence>
<proteinExistence type="predicted"/>
<reference evidence="3 4" key="1">
    <citation type="journal article" date="2020" name="ISME J.">
        <title>Comparative genomics reveals insights into cyanobacterial evolution and habitat adaptation.</title>
        <authorList>
            <person name="Chen M.Y."/>
            <person name="Teng W.K."/>
            <person name="Zhao L."/>
            <person name="Hu C.X."/>
            <person name="Zhou Y.K."/>
            <person name="Han B.P."/>
            <person name="Song L.R."/>
            <person name="Shu W.S."/>
        </authorList>
    </citation>
    <scope>NUCLEOTIDE SEQUENCE [LARGE SCALE GENOMIC DNA]</scope>
    <source>
        <strain evidence="3 4">FACHB-1050</strain>
    </source>
</reference>
<evidence type="ECO:0000259" key="2">
    <source>
        <dbReference type="PROSITE" id="PS50966"/>
    </source>
</evidence>
<name>A0ABR8CFA6_9CYAN</name>
<keyword evidence="1" id="KW-0862">Zinc</keyword>
<protein>
    <submittedName>
        <fullName evidence="3">SWIM zinc finger domain-containing protein</fullName>
    </submittedName>
</protein>
<accession>A0ABR8CFA6</accession>
<keyword evidence="4" id="KW-1185">Reference proteome</keyword>
<dbReference type="Pfam" id="PF04434">
    <property type="entry name" value="SWIM"/>
    <property type="match status" value="1"/>
</dbReference>
<dbReference type="PROSITE" id="PS50966">
    <property type="entry name" value="ZF_SWIM"/>
    <property type="match status" value="1"/>
</dbReference>
<dbReference type="EMBL" id="JACJQY010000041">
    <property type="protein sequence ID" value="MBD2319060.1"/>
    <property type="molecule type" value="Genomic_DNA"/>
</dbReference>
<evidence type="ECO:0000313" key="3">
    <source>
        <dbReference type="EMBL" id="MBD2319060.1"/>
    </source>
</evidence>
<keyword evidence="1" id="KW-0479">Metal-binding</keyword>
<organism evidence="3 4">
    <name type="scientific">Phormidium tenue FACHB-1050</name>
    <dbReference type="NCBI Taxonomy" id="2692857"/>
    <lineage>
        <taxon>Bacteria</taxon>
        <taxon>Bacillati</taxon>
        <taxon>Cyanobacteriota</taxon>
        <taxon>Cyanophyceae</taxon>
        <taxon>Oscillatoriophycideae</taxon>
        <taxon>Oscillatoriales</taxon>
        <taxon>Oscillatoriaceae</taxon>
        <taxon>Phormidium</taxon>
    </lineage>
</organism>
<keyword evidence="1" id="KW-0863">Zinc-finger</keyword>
<evidence type="ECO:0000256" key="1">
    <source>
        <dbReference type="PROSITE-ProRule" id="PRU00325"/>
    </source>
</evidence>
<feature type="domain" description="SWIM-type" evidence="2">
    <location>
        <begin position="52"/>
        <end position="89"/>
    </location>
</feature>
<sequence length="623" mass="71777">MPALKISESMIRKNASDKSFERGKEYARSQAVRDLVLRDQTLQASVAGSTYYRVSIGFSDRGIQTAKCSCPYDFGGWCKHIVAVLLVGMERPQIEARPSLVEMLEKLDLEQTRNLLHNLTAKSPDLVDLIDIQIQLLTNIKESKSKASKTNKKTSKTETQHPEIDRSPFRRQLSYSLQSSLRNYEHSYYDEDDPFTDIIYEEIEKANVFLEAGDSFRAFVMLYAIAEELCNYTEEIENYLGDVSDLVYHLDLEMAEAILWTDFSVKDRQKWVTEFEGTQDVLCAELDFSLAALIQGWDDPYLQAVLQGKEKPEIINHPAVQISTQSQRKRTTIQKGANAYVHETDLRPLGRIRLKILQAQERFDEYLNLAKDADFFTDYVIMLLKLDRHNEAIATAENVDDENDAFEIAQKLLEHGFEKQALYIANKGLQLQETDAKRYRSKELADWTAQLAERLGESGTLLNAKIIAFKLTPSLADYHQIRDLTKNKWNSTKDNLLKYLLQLDSFATSEAKVAIFLEEELFDQAIVIANTSYCRTYDRLRVMKAVISSNPQWVITKAKSLAEDIITRGKSDDYEQAIEWLEQVRNGYQGLKQEKEWLTYRNQLVEVNARKRKLMELVKRKGI</sequence>
<gene>
    <name evidence="3" type="ORF">H6G05_19720</name>
</gene>
<comment type="caution">
    <text evidence="3">The sequence shown here is derived from an EMBL/GenBank/DDBJ whole genome shotgun (WGS) entry which is preliminary data.</text>
</comment>